<dbReference type="InterPro" id="IPR050469">
    <property type="entry name" value="Diguanylate_Cyclase"/>
</dbReference>
<evidence type="ECO:0000313" key="7">
    <source>
        <dbReference type="Proteomes" id="UP000006764"/>
    </source>
</evidence>
<sequence>MIRELEQADALSLDDQRLARRHARTALAISGLHTMICLFYFQGGYMVANGPTLAMLLGGIWAGNLLLTLLVFSGRFRRRRDPSLSLPWNLWLTTSMMTSAYFMDEFRISIAMLFFAAMLLASFRQSLPGLLIMSIGAVSGYLLVLVLVWHNRSVQMNLTLEMLQWLIFCMASVSFVITGVGINALRTNLTAKNRQLGDALMKVREMAIRDELTGLFNRRHIMEVLTQQQALAESGEYRFAVCFVDLDHFKRINDRFGHAAGDEVLRRFAEIARASLREADYTGRLGGEEFVLVLTQSDLDGAAQVAERLRVALAGEDFSALDPALSASVSIGIAAYRVGEELNETLARADRCLYQAKTRGRDQVITEEALPLAVPA</sequence>
<gene>
    <name evidence="6" type="ORF">S7S_05890</name>
</gene>
<evidence type="ECO:0000256" key="1">
    <source>
        <dbReference type="ARBA" id="ARBA00001946"/>
    </source>
</evidence>
<dbReference type="PANTHER" id="PTHR45138:SF9">
    <property type="entry name" value="DIGUANYLATE CYCLASE DGCM-RELATED"/>
    <property type="match status" value="1"/>
</dbReference>
<protein>
    <recommendedName>
        <fullName evidence="2">diguanylate cyclase</fullName>
        <ecNumber evidence="2">2.7.7.65</ecNumber>
    </recommendedName>
</protein>
<dbReference type="CDD" id="cd01949">
    <property type="entry name" value="GGDEF"/>
    <property type="match status" value="1"/>
</dbReference>
<comment type="cofactor">
    <cofactor evidence="1">
        <name>Mg(2+)</name>
        <dbReference type="ChEBI" id="CHEBI:18420"/>
    </cofactor>
</comment>
<feature type="domain" description="GGDEF" evidence="5">
    <location>
        <begin position="237"/>
        <end position="369"/>
    </location>
</feature>
<feature type="transmembrane region" description="Helical" evidence="4">
    <location>
        <begin position="162"/>
        <end position="185"/>
    </location>
</feature>
<dbReference type="PANTHER" id="PTHR45138">
    <property type="entry name" value="REGULATORY COMPONENTS OF SENSORY TRANSDUCTION SYSTEM"/>
    <property type="match status" value="1"/>
</dbReference>
<keyword evidence="4" id="KW-0812">Transmembrane</keyword>
<dbReference type="EC" id="2.7.7.65" evidence="2"/>
<dbReference type="Pfam" id="PF00990">
    <property type="entry name" value="GGDEF"/>
    <property type="match status" value="1"/>
</dbReference>
<reference evidence="6 7" key="1">
    <citation type="journal article" date="2012" name="J. Bacteriol.">
        <title>Genome sequence of an alkane-degrading bacterium, Alcanivorax pacificus type strain W11-5, isolated from deep sea sediment.</title>
        <authorList>
            <person name="Lai Q."/>
            <person name="Shao Z."/>
        </authorList>
    </citation>
    <scope>NUCLEOTIDE SEQUENCE [LARGE SCALE GENOMIC DNA]</scope>
    <source>
        <strain evidence="6 7">W11-5</strain>
    </source>
</reference>
<dbReference type="SUPFAM" id="SSF55073">
    <property type="entry name" value="Nucleotide cyclase"/>
    <property type="match status" value="1"/>
</dbReference>
<name>A0A0B4XKH6_9GAMM</name>
<dbReference type="InterPro" id="IPR029787">
    <property type="entry name" value="Nucleotide_cyclase"/>
</dbReference>
<feature type="transmembrane region" description="Helical" evidence="4">
    <location>
        <begin position="26"/>
        <end position="47"/>
    </location>
</feature>
<dbReference type="GO" id="GO:0052621">
    <property type="term" value="F:diguanylate cyclase activity"/>
    <property type="evidence" value="ECO:0007669"/>
    <property type="project" value="UniProtKB-EC"/>
</dbReference>
<dbReference type="PROSITE" id="PS50887">
    <property type="entry name" value="GGDEF"/>
    <property type="match status" value="1"/>
</dbReference>
<accession>A0A0B4XKH6</accession>
<evidence type="ECO:0000256" key="4">
    <source>
        <dbReference type="SAM" id="Phobius"/>
    </source>
</evidence>
<comment type="catalytic activity">
    <reaction evidence="3">
        <text>2 GTP = 3',3'-c-di-GMP + 2 diphosphate</text>
        <dbReference type="Rhea" id="RHEA:24898"/>
        <dbReference type="ChEBI" id="CHEBI:33019"/>
        <dbReference type="ChEBI" id="CHEBI:37565"/>
        <dbReference type="ChEBI" id="CHEBI:58805"/>
        <dbReference type="EC" id="2.7.7.65"/>
    </reaction>
</comment>
<dbReference type="Proteomes" id="UP000006764">
    <property type="component" value="Chromosome"/>
</dbReference>
<dbReference type="NCBIfam" id="TIGR00254">
    <property type="entry name" value="GGDEF"/>
    <property type="match status" value="1"/>
</dbReference>
<feature type="transmembrane region" description="Helical" evidence="4">
    <location>
        <begin position="130"/>
        <end position="150"/>
    </location>
</feature>
<keyword evidence="4" id="KW-0472">Membrane</keyword>
<dbReference type="OrthoDB" id="9759607at2"/>
<feature type="transmembrane region" description="Helical" evidence="4">
    <location>
        <begin position="53"/>
        <end position="72"/>
    </location>
</feature>
<proteinExistence type="predicted"/>
<keyword evidence="4" id="KW-1133">Transmembrane helix</keyword>
<dbReference type="AlphaFoldDB" id="A0A0B4XKH6"/>
<dbReference type="HOGENOM" id="CLU_000445_11_1_6"/>
<evidence type="ECO:0000313" key="6">
    <source>
        <dbReference type="EMBL" id="AJD47596.1"/>
    </source>
</evidence>
<dbReference type="STRING" id="391936.S7S_05890"/>
<keyword evidence="7" id="KW-1185">Reference proteome</keyword>
<dbReference type="RefSeq" id="WP_008737930.1">
    <property type="nucleotide sequence ID" value="NZ_CP004387.1"/>
</dbReference>
<evidence type="ECO:0000256" key="3">
    <source>
        <dbReference type="ARBA" id="ARBA00034247"/>
    </source>
</evidence>
<dbReference type="SMART" id="SM00267">
    <property type="entry name" value="GGDEF"/>
    <property type="match status" value="1"/>
</dbReference>
<dbReference type="Gene3D" id="3.30.70.270">
    <property type="match status" value="1"/>
</dbReference>
<evidence type="ECO:0000259" key="5">
    <source>
        <dbReference type="PROSITE" id="PS50887"/>
    </source>
</evidence>
<organism evidence="6 7">
    <name type="scientific">Isoalcanivorax pacificus W11-5</name>
    <dbReference type="NCBI Taxonomy" id="391936"/>
    <lineage>
        <taxon>Bacteria</taxon>
        <taxon>Pseudomonadati</taxon>
        <taxon>Pseudomonadota</taxon>
        <taxon>Gammaproteobacteria</taxon>
        <taxon>Oceanospirillales</taxon>
        <taxon>Alcanivoracaceae</taxon>
        <taxon>Isoalcanivorax</taxon>
    </lineage>
</organism>
<dbReference type="KEGG" id="apac:S7S_05890"/>
<dbReference type="EMBL" id="CP004387">
    <property type="protein sequence ID" value="AJD47596.1"/>
    <property type="molecule type" value="Genomic_DNA"/>
</dbReference>
<dbReference type="InterPro" id="IPR043128">
    <property type="entry name" value="Rev_trsase/Diguanyl_cyclase"/>
</dbReference>
<feature type="transmembrane region" description="Helical" evidence="4">
    <location>
        <begin position="108"/>
        <end position="123"/>
    </location>
</feature>
<evidence type="ECO:0000256" key="2">
    <source>
        <dbReference type="ARBA" id="ARBA00012528"/>
    </source>
</evidence>
<dbReference type="FunFam" id="3.30.70.270:FF:000001">
    <property type="entry name" value="Diguanylate cyclase domain protein"/>
    <property type="match status" value="1"/>
</dbReference>
<dbReference type="InterPro" id="IPR000160">
    <property type="entry name" value="GGDEF_dom"/>
</dbReference>